<dbReference type="RefSeq" id="WP_337918429.1">
    <property type="nucleotide sequence ID" value="NZ_BAABJL010000194.1"/>
</dbReference>
<keyword evidence="2" id="KW-0012">Acyltransferase</keyword>
<keyword evidence="1" id="KW-0808">Transferase</keyword>
<evidence type="ECO:0000256" key="2">
    <source>
        <dbReference type="ARBA" id="ARBA00023315"/>
    </source>
</evidence>
<evidence type="ECO:0000259" key="3">
    <source>
        <dbReference type="PROSITE" id="PS51186"/>
    </source>
</evidence>
<proteinExistence type="predicted"/>
<dbReference type="Pfam" id="PF13508">
    <property type="entry name" value="Acetyltransf_7"/>
    <property type="match status" value="1"/>
</dbReference>
<keyword evidence="4" id="KW-0687">Ribonucleoprotein</keyword>
<keyword evidence="4" id="KW-0689">Ribosomal protein</keyword>
<gene>
    <name evidence="4" type="ORF">HEB94_009395</name>
</gene>
<organism evidence="4 5">
    <name type="scientific">Actinopolymorpha pittospori</name>
    <dbReference type="NCBI Taxonomy" id="648752"/>
    <lineage>
        <taxon>Bacteria</taxon>
        <taxon>Bacillati</taxon>
        <taxon>Actinomycetota</taxon>
        <taxon>Actinomycetes</taxon>
        <taxon>Propionibacteriales</taxon>
        <taxon>Actinopolymorphaceae</taxon>
        <taxon>Actinopolymorpha</taxon>
    </lineage>
</organism>
<dbReference type="InterPro" id="IPR016181">
    <property type="entry name" value="Acyl_CoA_acyltransferase"/>
</dbReference>
<keyword evidence="5" id="KW-1185">Reference proteome</keyword>
<name>A0A927N6G9_9ACTN</name>
<dbReference type="Proteomes" id="UP000638648">
    <property type="component" value="Unassembled WGS sequence"/>
</dbReference>
<evidence type="ECO:0000313" key="4">
    <source>
        <dbReference type="EMBL" id="MBE1612547.1"/>
    </source>
</evidence>
<feature type="domain" description="N-acetyltransferase" evidence="3">
    <location>
        <begin position="3"/>
        <end position="160"/>
    </location>
</feature>
<dbReference type="InterPro" id="IPR000182">
    <property type="entry name" value="GNAT_dom"/>
</dbReference>
<comment type="caution">
    <text evidence="4">The sequence shown here is derived from an EMBL/GenBank/DDBJ whole genome shotgun (WGS) entry which is preliminary data.</text>
</comment>
<reference evidence="4" key="1">
    <citation type="submission" date="2020-10" db="EMBL/GenBank/DDBJ databases">
        <title>Sequencing the genomes of 1000 actinobacteria strains.</title>
        <authorList>
            <person name="Klenk H.-P."/>
        </authorList>
    </citation>
    <scope>NUCLEOTIDE SEQUENCE</scope>
    <source>
        <strain evidence="4">DSM 45354</strain>
    </source>
</reference>
<dbReference type="Gene3D" id="3.40.630.30">
    <property type="match status" value="1"/>
</dbReference>
<dbReference type="GO" id="GO:0005840">
    <property type="term" value="C:ribosome"/>
    <property type="evidence" value="ECO:0007669"/>
    <property type="project" value="UniProtKB-KW"/>
</dbReference>
<evidence type="ECO:0000256" key="1">
    <source>
        <dbReference type="ARBA" id="ARBA00022679"/>
    </source>
</evidence>
<dbReference type="AlphaFoldDB" id="A0A927N6G9"/>
<protein>
    <submittedName>
        <fullName evidence="4">Ribosomal protein S18 acetylase RimI-like enzyme</fullName>
    </submittedName>
</protein>
<dbReference type="SUPFAM" id="SSF55729">
    <property type="entry name" value="Acyl-CoA N-acyltransferases (Nat)"/>
    <property type="match status" value="1"/>
</dbReference>
<sequence>MTANIRRFEDRDVDPVVGLSLRAWGPVFTSMANVLGSAIFAQLHPDWESGQAQAVKDVCASHVGNVWVAEVGAQVVGFVAIEFHQDGRTGEISMLAVDPDAQKQGVGTALTEFALARIKDAGMTMAIVETGGDPGHAPARRTYEKAGYTLLPIARYFKAL</sequence>
<dbReference type="PANTHER" id="PTHR43877">
    <property type="entry name" value="AMINOALKYLPHOSPHONATE N-ACETYLTRANSFERASE-RELATED-RELATED"/>
    <property type="match status" value="1"/>
</dbReference>
<dbReference type="InterPro" id="IPR050832">
    <property type="entry name" value="Bact_Acetyltransf"/>
</dbReference>
<dbReference type="CDD" id="cd04301">
    <property type="entry name" value="NAT_SF"/>
    <property type="match status" value="1"/>
</dbReference>
<dbReference type="EMBL" id="JADBEM010000001">
    <property type="protein sequence ID" value="MBE1612547.1"/>
    <property type="molecule type" value="Genomic_DNA"/>
</dbReference>
<evidence type="ECO:0000313" key="5">
    <source>
        <dbReference type="Proteomes" id="UP000638648"/>
    </source>
</evidence>
<dbReference type="PROSITE" id="PS51186">
    <property type="entry name" value="GNAT"/>
    <property type="match status" value="1"/>
</dbReference>
<dbReference type="GO" id="GO:0016747">
    <property type="term" value="F:acyltransferase activity, transferring groups other than amino-acyl groups"/>
    <property type="evidence" value="ECO:0007669"/>
    <property type="project" value="InterPro"/>
</dbReference>
<accession>A0A927N6G9</accession>